<dbReference type="GO" id="GO:0008270">
    <property type="term" value="F:zinc ion binding"/>
    <property type="evidence" value="ECO:0007669"/>
    <property type="project" value="UniProtKB-KW"/>
</dbReference>
<evidence type="ECO:0000313" key="7">
    <source>
        <dbReference type="EMBL" id="KAG8519602.1"/>
    </source>
</evidence>
<dbReference type="OrthoDB" id="3437960at2759"/>
<name>A0A8J6AIJ2_GALPY</name>
<dbReference type="InterPro" id="IPR050758">
    <property type="entry name" value="Znf_C2H2-type"/>
</dbReference>
<evidence type="ECO:0000313" key="8">
    <source>
        <dbReference type="Proteomes" id="UP000700334"/>
    </source>
</evidence>
<protein>
    <submittedName>
        <fullName evidence="7">RB-associated KRAB zinc finger protein</fullName>
    </submittedName>
</protein>
<evidence type="ECO:0000256" key="4">
    <source>
        <dbReference type="ARBA" id="ARBA00022833"/>
    </source>
</evidence>
<evidence type="ECO:0000256" key="2">
    <source>
        <dbReference type="ARBA" id="ARBA00022737"/>
    </source>
</evidence>
<dbReference type="EMBL" id="JAGFMF010011603">
    <property type="protein sequence ID" value="KAG8519602.1"/>
    <property type="molecule type" value="Genomic_DNA"/>
</dbReference>
<organism evidence="7 8">
    <name type="scientific">Galemys pyrenaicus</name>
    <name type="common">Iberian desman</name>
    <name type="synonym">Pyrenean desman</name>
    <dbReference type="NCBI Taxonomy" id="202257"/>
    <lineage>
        <taxon>Eukaryota</taxon>
        <taxon>Metazoa</taxon>
        <taxon>Chordata</taxon>
        <taxon>Craniata</taxon>
        <taxon>Vertebrata</taxon>
        <taxon>Euteleostomi</taxon>
        <taxon>Mammalia</taxon>
        <taxon>Eutheria</taxon>
        <taxon>Laurasiatheria</taxon>
        <taxon>Eulipotyphla</taxon>
        <taxon>Talpidae</taxon>
        <taxon>Galemys</taxon>
    </lineage>
</organism>
<dbReference type="GO" id="GO:0006355">
    <property type="term" value="P:regulation of DNA-templated transcription"/>
    <property type="evidence" value="ECO:0007669"/>
    <property type="project" value="InterPro"/>
</dbReference>
<keyword evidence="1" id="KW-0479">Metal-binding</keyword>
<evidence type="ECO:0000259" key="6">
    <source>
        <dbReference type="PROSITE" id="PS50805"/>
    </source>
</evidence>
<dbReference type="Proteomes" id="UP000700334">
    <property type="component" value="Unassembled WGS sequence"/>
</dbReference>
<proteinExistence type="predicted"/>
<keyword evidence="3" id="KW-0863">Zinc-finger</keyword>
<evidence type="ECO:0000256" key="3">
    <source>
        <dbReference type="ARBA" id="ARBA00022771"/>
    </source>
</evidence>
<feature type="non-terminal residue" evidence="7">
    <location>
        <position position="1"/>
    </location>
</feature>
<reference evidence="7" key="1">
    <citation type="journal article" date="2021" name="Evol. Appl.">
        <title>The genome of the Pyrenean desman and the effects of bottlenecks and inbreeding on the genomic landscape of an endangered species.</title>
        <authorList>
            <person name="Escoda L."/>
            <person name="Castresana J."/>
        </authorList>
    </citation>
    <scope>NUCLEOTIDE SEQUENCE</scope>
    <source>
        <strain evidence="7">IBE-C5619</strain>
    </source>
</reference>
<gene>
    <name evidence="7" type="ORF">J0S82_013579</name>
</gene>
<dbReference type="PANTHER" id="PTHR23234">
    <property type="entry name" value="ZNF44 PROTEIN"/>
    <property type="match status" value="1"/>
</dbReference>
<dbReference type="InterPro" id="IPR001909">
    <property type="entry name" value="KRAB"/>
</dbReference>
<feature type="region of interest" description="Disordered" evidence="5">
    <location>
        <begin position="208"/>
        <end position="282"/>
    </location>
</feature>
<evidence type="ECO:0000256" key="1">
    <source>
        <dbReference type="ARBA" id="ARBA00022723"/>
    </source>
</evidence>
<feature type="compositionally biased region" description="Basic and acidic residues" evidence="5">
    <location>
        <begin position="236"/>
        <end position="245"/>
    </location>
</feature>
<dbReference type="AlphaFoldDB" id="A0A8J6AIJ2"/>
<dbReference type="PROSITE" id="PS50805">
    <property type="entry name" value="KRAB"/>
    <property type="match status" value="1"/>
</dbReference>
<feature type="compositionally biased region" description="Basic and acidic residues" evidence="5">
    <location>
        <begin position="208"/>
        <end position="219"/>
    </location>
</feature>
<feature type="domain" description="KRAB" evidence="6">
    <location>
        <begin position="1"/>
        <end position="31"/>
    </location>
</feature>
<evidence type="ECO:0000256" key="5">
    <source>
        <dbReference type="SAM" id="MobiDB-lite"/>
    </source>
</evidence>
<sequence>HCDTKPELIFKLEQGEEPWILTRKLPSQAHAEIQKINNMKGRSQENEDKYMRQTLFVNNKTLNKERSKILGEAFNIAIKPVPSIKCGSFGRSLKSISELIISNRSHVRKKSDGFSEYEFFDKKTHIGKKPCGNDQIKKSHSHNEDFIQQWNNSALDQPLQYNKCEKAFNKKRAYVICKRVYTGEKVSEGNESRQAFFQKLKFNTCQKTLRDGKPHESSESGKSSRMKSRLAHQKTYIREKHELSKFGKSFSKSWPPTKLEAPTRAPGTTQWDLRSGKEAPRR</sequence>
<keyword evidence="2" id="KW-0677">Repeat</keyword>
<comment type="caution">
    <text evidence="7">The sequence shown here is derived from an EMBL/GenBank/DDBJ whole genome shotgun (WGS) entry which is preliminary data.</text>
</comment>
<keyword evidence="8" id="KW-1185">Reference proteome</keyword>
<keyword evidence="4" id="KW-0862">Zinc</keyword>
<dbReference type="PANTHER" id="PTHR23234:SF10">
    <property type="entry name" value="RIKEN CDNA 6720489N17 GENE-RELATED"/>
    <property type="match status" value="1"/>
</dbReference>
<accession>A0A8J6AIJ2</accession>